<accession>A0A0F4JRW1</accession>
<dbReference type="Proteomes" id="UP000033551">
    <property type="component" value="Unassembled WGS sequence"/>
</dbReference>
<evidence type="ECO:0000256" key="1">
    <source>
        <dbReference type="SAM" id="MobiDB-lite"/>
    </source>
</evidence>
<protein>
    <submittedName>
        <fullName evidence="2">Uncharacterized protein</fullName>
    </submittedName>
</protein>
<feature type="region of interest" description="Disordered" evidence="1">
    <location>
        <begin position="183"/>
        <end position="208"/>
    </location>
</feature>
<comment type="caution">
    <text evidence="2">The sequence shown here is derived from an EMBL/GenBank/DDBJ whole genome shotgun (WGS) entry which is preliminary data.</text>
</comment>
<reference evidence="2 3" key="1">
    <citation type="submission" date="2015-02" db="EMBL/GenBank/DDBJ databases">
        <authorList>
            <person name="Ju K.-S."/>
            <person name="Doroghazi J.R."/>
            <person name="Metcalf W."/>
        </authorList>
    </citation>
    <scope>NUCLEOTIDE SEQUENCE [LARGE SCALE GENOMIC DNA]</scope>
    <source>
        <strain evidence="2 3">NRRL ISP-5550</strain>
    </source>
</reference>
<dbReference type="SUPFAM" id="SSF49265">
    <property type="entry name" value="Fibronectin type III"/>
    <property type="match status" value="1"/>
</dbReference>
<gene>
    <name evidence="2" type="ORF">VR44_06560</name>
</gene>
<keyword evidence="3" id="KW-1185">Reference proteome</keyword>
<evidence type="ECO:0000313" key="2">
    <source>
        <dbReference type="EMBL" id="KJY37102.1"/>
    </source>
</evidence>
<dbReference type="PATRIC" id="fig|68223.7.peg.3228"/>
<evidence type="ECO:0000313" key="3">
    <source>
        <dbReference type="Proteomes" id="UP000033551"/>
    </source>
</evidence>
<dbReference type="InterPro" id="IPR036116">
    <property type="entry name" value="FN3_sf"/>
</dbReference>
<organism evidence="2 3">
    <name type="scientific">Streptomyces katrae</name>
    <dbReference type="NCBI Taxonomy" id="68223"/>
    <lineage>
        <taxon>Bacteria</taxon>
        <taxon>Bacillati</taxon>
        <taxon>Actinomycetota</taxon>
        <taxon>Actinomycetes</taxon>
        <taxon>Kitasatosporales</taxon>
        <taxon>Streptomycetaceae</taxon>
        <taxon>Streptomyces</taxon>
    </lineage>
</organism>
<dbReference type="AlphaFoldDB" id="A0A0F4JRW1"/>
<name>A0A0F4JRW1_9ACTN</name>
<dbReference type="EMBL" id="JZWV01000119">
    <property type="protein sequence ID" value="KJY37102.1"/>
    <property type="molecule type" value="Genomic_DNA"/>
</dbReference>
<proteinExistence type="predicted"/>
<sequence length="208" mass="22228">MPTEPSLILNGPELGTYFDSFHGPGAAPGSLGPWVRVKPNTVYRIQVAAFNADRQAGPRSEILTVDTTPHDPPGLVDSLVDPDPPNDFRLVSMPDYKAPAPALVVSWKPSRLATAYELYANTQTSGTATMDPSRPGLMRGDTLAATVPQPSDPNAVITYSVNNPPQDTPYVLKVRAKRTATVEGIEETKTSPFAPEVRTRTSTASTAA</sequence>